<evidence type="ECO:0000256" key="9">
    <source>
        <dbReference type="ARBA" id="ARBA00023136"/>
    </source>
</evidence>
<evidence type="ECO:0000256" key="10">
    <source>
        <dbReference type="RuleBase" id="RU364125"/>
    </source>
</evidence>
<keyword evidence="12" id="KW-0966">Cell projection</keyword>
<keyword evidence="9 10" id="KW-0472">Membrane</keyword>
<evidence type="ECO:0000256" key="1">
    <source>
        <dbReference type="ARBA" id="ARBA00002254"/>
    </source>
</evidence>
<evidence type="ECO:0000256" key="11">
    <source>
        <dbReference type="SAM" id="MobiDB-lite"/>
    </source>
</evidence>
<dbReference type="Proteomes" id="UP001191082">
    <property type="component" value="Unassembled WGS sequence"/>
</dbReference>
<evidence type="ECO:0000256" key="6">
    <source>
        <dbReference type="ARBA" id="ARBA00022692"/>
    </source>
</evidence>
<name>A0ABY2X627_9RHOB</name>
<keyword evidence="4" id="KW-1003">Cell membrane</keyword>
<keyword evidence="5 10" id="KW-0145">Chemotaxis</keyword>
<evidence type="ECO:0000256" key="8">
    <source>
        <dbReference type="ARBA" id="ARBA00022989"/>
    </source>
</evidence>
<dbReference type="Pfam" id="PF03748">
    <property type="entry name" value="FliL"/>
    <property type="match status" value="1"/>
</dbReference>
<keyword evidence="8 10" id="KW-1133">Transmembrane helix</keyword>
<dbReference type="PANTHER" id="PTHR35091:SF2">
    <property type="entry name" value="FLAGELLAR PROTEIN FLIL"/>
    <property type="match status" value="1"/>
</dbReference>
<keyword evidence="12" id="KW-0969">Cilium</keyword>
<comment type="subcellular location">
    <subcellularLocation>
        <location evidence="10">Cell inner membrane</location>
    </subcellularLocation>
    <subcellularLocation>
        <location evidence="2">Cell membrane</location>
        <topology evidence="2">Single-pass membrane protein</topology>
    </subcellularLocation>
</comment>
<evidence type="ECO:0000256" key="5">
    <source>
        <dbReference type="ARBA" id="ARBA00022500"/>
    </source>
</evidence>
<proteinExistence type="inferred from homology"/>
<feature type="transmembrane region" description="Helical" evidence="10">
    <location>
        <begin position="20"/>
        <end position="45"/>
    </location>
</feature>
<evidence type="ECO:0000256" key="4">
    <source>
        <dbReference type="ARBA" id="ARBA00022475"/>
    </source>
</evidence>
<organism evidence="12 13">
    <name type="scientific">Arenibacterium halophilum</name>
    <dbReference type="NCBI Taxonomy" id="2583821"/>
    <lineage>
        <taxon>Bacteria</taxon>
        <taxon>Pseudomonadati</taxon>
        <taxon>Pseudomonadota</taxon>
        <taxon>Alphaproteobacteria</taxon>
        <taxon>Rhodobacterales</taxon>
        <taxon>Paracoccaceae</taxon>
        <taxon>Arenibacterium</taxon>
    </lineage>
</organism>
<evidence type="ECO:0000256" key="2">
    <source>
        <dbReference type="ARBA" id="ARBA00004162"/>
    </source>
</evidence>
<evidence type="ECO:0000256" key="7">
    <source>
        <dbReference type="ARBA" id="ARBA00022779"/>
    </source>
</evidence>
<comment type="similarity">
    <text evidence="3 10">Belongs to the FliL family.</text>
</comment>
<keyword evidence="13" id="KW-1185">Reference proteome</keyword>
<reference evidence="12 13" key="1">
    <citation type="submission" date="2019-05" db="EMBL/GenBank/DDBJ databases">
        <title>Marivita sp. nov. isolated from sea sediment.</title>
        <authorList>
            <person name="Kim W."/>
        </authorList>
    </citation>
    <scope>NUCLEOTIDE SEQUENCE [LARGE SCALE GENOMIC DNA]</scope>
    <source>
        <strain evidence="12 13">CAU 1492</strain>
    </source>
</reference>
<accession>A0ABY2X627</accession>
<comment type="caution">
    <text evidence="12">The sequence shown here is derived from an EMBL/GenBank/DDBJ whole genome shotgun (WGS) entry which is preliminary data.</text>
</comment>
<evidence type="ECO:0000313" key="12">
    <source>
        <dbReference type="EMBL" id="TMV10909.1"/>
    </source>
</evidence>
<sequence length="173" mass="18691">MAEEPEVPEEEVKKPSKLPLILGVVLALVGAGGGFFAVSSGLLPFGGGSSETAMAEGHAMPEKPDPGPPPEDVSNVEFIPMEPMLISLMNGGAVRHLRFTGQIEVESEHRADVEKLMPRILDVLNGFMRAIEVGDLSDSLTLNKLRAQMLHRVQIVSGRGRVRDLLITEFVLN</sequence>
<protein>
    <recommendedName>
        <fullName evidence="10">Flagellar protein FliL</fullName>
    </recommendedName>
</protein>
<dbReference type="RefSeq" id="WP_138865482.1">
    <property type="nucleotide sequence ID" value="NZ_VCPC01000004.1"/>
</dbReference>
<keyword evidence="10" id="KW-0997">Cell inner membrane</keyword>
<comment type="function">
    <text evidence="1 10">Controls the rotational direction of flagella during chemotaxis.</text>
</comment>
<keyword evidence="12" id="KW-0282">Flagellum</keyword>
<feature type="region of interest" description="Disordered" evidence="11">
    <location>
        <begin position="52"/>
        <end position="71"/>
    </location>
</feature>
<dbReference type="EMBL" id="VCPC01000004">
    <property type="protein sequence ID" value="TMV10909.1"/>
    <property type="molecule type" value="Genomic_DNA"/>
</dbReference>
<dbReference type="InterPro" id="IPR005503">
    <property type="entry name" value="FliL"/>
</dbReference>
<dbReference type="PANTHER" id="PTHR35091">
    <property type="entry name" value="FLAGELLAR PROTEIN FLIL"/>
    <property type="match status" value="1"/>
</dbReference>
<gene>
    <name evidence="12" type="ORF">FGK64_17900</name>
</gene>
<keyword evidence="6 10" id="KW-0812">Transmembrane</keyword>
<evidence type="ECO:0000313" key="13">
    <source>
        <dbReference type="Proteomes" id="UP001191082"/>
    </source>
</evidence>
<evidence type="ECO:0000256" key="3">
    <source>
        <dbReference type="ARBA" id="ARBA00008281"/>
    </source>
</evidence>
<keyword evidence="7 10" id="KW-0283">Flagellar rotation</keyword>